<organism evidence="2 3">
    <name type="scientific">Sediminibacterium goheungense</name>
    <dbReference type="NCBI Taxonomy" id="1086393"/>
    <lineage>
        <taxon>Bacteria</taxon>
        <taxon>Pseudomonadati</taxon>
        <taxon>Bacteroidota</taxon>
        <taxon>Chitinophagia</taxon>
        <taxon>Chitinophagales</taxon>
        <taxon>Chitinophagaceae</taxon>
        <taxon>Sediminibacterium</taxon>
    </lineage>
</organism>
<dbReference type="Proteomes" id="UP000295741">
    <property type="component" value="Unassembled WGS sequence"/>
</dbReference>
<accession>A0A4R6IYT0</accession>
<dbReference type="AlphaFoldDB" id="A0A4R6IYT0"/>
<evidence type="ECO:0000256" key="1">
    <source>
        <dbReference type="SAM" id="SignalP"/>
    </source>
</evidence>
<name>A0A4R6IYT0_9BACT</name>
<proteinExistence type="predicted"/>
<dbReference type="EMBL" id="SNWP01000011">
    <property type="protein sequence ID" value="TDO27116.1"/>
    <property type="molecule type" value="Genomic_DNA"/>
</dbReference>
<sequence length="270" mass="30570">MKCNLLFAALLACLFVSGQELYVFSEPASNMPAKSISIKQTAKWLRNTVASRTESRHSSELMFGVNRNLMVHGAVTFSDMYSRAQRFESIRTYAKYRFLTLDGMYSHFRMAAFAEAAHSRNVSGYDELSLEGDQSGIQAGIIATQLLHKLAISTTLSLTESLQKGRSQPGPKMVPYQAFNYSLSAGYLVLPKKYTSYDQTNLNLYVELLGQRTYDKKRYFVDLAPAAQLIFNSQAKLNLGYRFQLGGNMNRMADKSWMLSFEWLFLNALK</sequence>
<gene>
    <name evidence="2" type="ORF">BC659_2435</name>
</gene>
<evidence type="ECO:0000313" key="3">
    <source>
        <dbReference type="Proteomes" id="UP000295741"/>
    </source>
</evidence>
<evidence type="ECO:0008006" key="4">
    <source>
        <dbReference type="Google" id="ProtNLM"/>
    </source>
</evidence>
<keyword evidence="1" id="KW-0732">Signal</keyword>
<dbReference type="RefSeq" id="WP_133474979.1">
    <property type="nucleotide sequence ID" value="NZ_SNWP01000011.1"/>
</dbReference>
<dbReference type="OrthoDB" id="649238at2"/>
<keyword evidence="3" id="KW-1185">Reference proteome</keyword>
<protein>
    <recommendedName>
        <fullName evidence="4">Outer membrane beta-barrel porin/alpha-amylase</fullName>
    </recommendedName>
</protein>
<feature type="chain" id="PRO_5020869268" description="Outer membrane beta-barrel porin/alpha-amylase" evidence="1">
    <location>
        <begin position="19"/>
        <end position="270"/>
    </location>
</feature>
<comment type="caution">
    <text evidence="2">The sequence shown here is derived from an EMBL/GenBank/DDBJ whole genome shotgun (WGS) entry which is preliminary data.</text>
</comment>
<evidence type="ECO:0000313" key="2">
    <source>
        <dbReference type="EMBL" id="TDO27116.1"/>
    </source>
</evidence>
<feature type="signal peptide" evidence="1">
    <location>
        <begin position="1"/>
        <end position="18"/>
    </location>
</feature>
<reference evidence="2 3" key="1">
    <citation type="submission" date="2019-03" db="EMBL/GenBank/DDBJ databases">
        <title>Genomic Encyclopedia of Archaeal and Bacterial Type Strains, Phase II (KMG-II): from individual species to whole genera.</title>
        <authorList>
            <person name="Goeker M."/>
        </authorList>
    </citation>
    <scope>NUCLEOTIDE SEQUENCE [LARGE SCALE GENOMIC DNA]</scope>
    <source>
        <strain evidence="2 3">DSM 28323</strain>
    </source>
</reference>